<comment type="caution">
    <text evidence="1">The sequence shown here is derived from an EMBL/GenBank/DDBJ whole genome shotgun (WGS) entry which is preliminary data.</text>
</comment>
<dbReference type="EMBL" id="JAWRVE010000168">
    <property type="protein sequence ID" value="KAL1851734.1"/>
    <property type="molecule type" value="Genomic_DNA"/>
</dbReference>
<accession>A0ABR3W2W8</accession>
<dbReference type="Proteomes" id="UP001583177">
    <property type="component" value="Unassembled WGS sequence"/>
</dbReference>
<protein>
    <submittedName>
        <fullName evidence="1">Uncharacterized protein</fullName>
    </submittedName>
</protein>
<organism evidence="1 2">
    <name type="scientific">Diaporthe australafricana</name>
    <dbReference type="NCBI Taxonomy" id="127596"/>
    <lineage>
        <taxon>Eukaryota</taxon>
        <taxon>Fungi</taxon>
        <taxon>Dikarya</taxon>
        <taxon>Ascomycota</taxon>
        <taxon>Pezizomycotina</taxon>
        <taxon>Sordariomycetes</taxon>
        <taxon>Sordariomycetidae</taxon>
        <taxon>Diaporthales</taxon>
        <taxon>Diaporthaceae</taxon>
        <taxon>Diaporthe</taxon>
    </lineage>
</organism>
<gene>
    <name evidence="1" type="ORF">Daus18300_012419</name>
</gene>
<evidence type="ECO:0000313" key="2">
    <source>
        <dbReference type="Proteomes" id="UP001583177"/>
    </source>
</evidence>
<proteinExistence type="predicted"/>
<sequence>MNGLPMNPIDSGTKTTWWQIYPSNNDYRDMAWDDLLNIARLHWNYVQAQEPRERAYTAKTNSCLVAALMLPSTSGAVIFLSTIARGAQYDKMRDYGGYDAPAWYMANEESAELHAEKAAEYLFETSQYSRGIVHNGQYRPGDRDNPYSRMKLAVYGRKKDDPPAGKPIDICQGCRTVADRLNIEYWTAEKGSDADRAINDSFGHRGGREYQQLINKEKHQQLIDEERYQQLIDEKKHQQPINEEEHQ</sequence>
<reference evidence="1 2" key="1">
    <citation type="journal article" date="2024" name="IMA Fungus">
        <title>IMA Genome - F19 : A genome assembly and annotation guide to empower mycologists, including annotated draft genome sequences of Ceratocystis pirilliformis, Diaporthe australafricana, Fusarium ophioides, Paecilomyces lecythidis, and Sporothrix stenoceras.</title>
        <authorList>
            <person name="Aylward J."/>
            <person name="Wilson A.M."/>
            <person name="Visagie C.M."/>
            <person name="Spraker J."/>
            <person name="Barnes I."/>
            <person name="Buitendag C."/>
            <person name="Ceriani C."/>
            <person name="Del Mar Angel L."/>
            <person name="du Plessis D."/>
            <person name="Fuchs T."/>
            <person name="Gasser K."/>
            <person name="Kramer D."/>
            <person name="Li W."/>
            <person name="Munsamy K."/>
            <person name="Piso A."/>
            <person name="Price J.L."/>
            <person name="Sonnekus B."/>
            <person name="Thomas C."/>
            <person name="van der Nest A."/>
            <person name="van Dijk A."/>
            <person name="van Heerden A."/>
            <person name="van Vuuren N."/>
            <person name="Yilmaz N."/>
            <person name="Duong T.A."/>
            <person name="van der Merwe N.A."/>
            <person name="Wingfield M.J."/>
            <person name="Wingfield B.D."/>
        </authorList>
    </citation>
    <scope>NUCLEOTIDE SEQUENCE [LARGE SCALE GENOMIC DNA]</scope>
    <source>
        <strain evidence="1 2">CMW 18300</strain>
    </source>
</reference>
<evidence type="ECO:0000313" key="1">
    <source>
        <dbReference type="EMBL" id="KAL1851734.1"/>
    </source>
</evidence>
<name>A0ABR3W2W8_9PEZI</name>
<keyword evidence="2" id="KW-1185">Reference proteome</keyword>